<evidence type="ECO:0008006" key="6">
    <source>
        <dbReference type="Google" id="ProtNLM"/>
    </source>
</evidence>
<evidence type="ECO:0000256" key="3">
    <source>
        <dbReference type="RuleBase" id="RU003876"/>
    </source>
</evidence>
<accession>A0AAN9QFK1</accession>
<sequence>MQKQHDKRYDIVNGLLEVEATDEADRATEEKGIPNFWLTAMKTNDTLAELITEADEGPLQYLKDIKWCRVEASKSFKLKFFFCPNPYFRNSVLEKTYHMIDEDEPKLMEATGMEIEWHKGKCLTRKVEGIQKDFDYGLHSDFWDIDEDEEGDGMKPMRIGEKECPTEWK</sequence>
<dbReference type="GO" id="GO:0006334">
    <property type="term" value="P:nucleosome assembly"/>
    <property type="evidence" value="ECO:0007669"/>
    <property type="project" value="InterPro"/>
</dbReference>
<dbReference type="AlphaFoldDB" id="A0AAN9QFK1"/>
<comment type="caution">
    <text evidence="4">The sequence shown here is derived from an EMBL/GenBank/DDBJ whole genome shotgun (WGS) entry which is preliminary data.</text>
</comment>
<proteinExistence type="inferred from homology"/>
<keyword evidence="5" id="KW-1185">Reference proteome</keyword>
<dbReference type="InterPro" id="IPR037231">
    <property type="entry name" value="NAP-like_sf"/>
</dbReference>
<organism evidence="4 5">
    <name type="scientific">Phaseolus coccineus</name>
    <name type="common">Scarlet runner bean</name>
    <name type="synonym">Phaseolus multiflorus</name>
    <dbReference type="NCBI Taxonomy" id="3886"/>
    <lineage>
        <taxon>Eukaryota</taxon>
        <taxon>Viridiplantae</taxon>
        <taxon>Streptophyta</taxon>
        <taxon>Embryophyta</taxon>
        <taxon>Tracheophyta</taxon>
        <taxon>Spermatophyta</taxon>
        <taxon>Magnoliopsida</taxon>
        <taxon>eudicotyledons</taxon>
        <taxon>Gunneridae</taxon>
        <taxon>Pentapetalae</taxon>
        <taxon>rosids</taxon>
        <taxon>fabids</taxon>
        <taxon>Fabales</taxon>
        <taxon>Fabaceae</taxon>
        <taxon>Papilionoideae</taxon>
        <taxon>50 kb inversion clade</taxon>
        <taxon>NPAAA clade</taxon>
        <taxon>indigoferoid/millettioid clade</taxon>
        <taxon>Phaseoleae</taxon>
        <taxon>Phaseolus</taxon>
    </lineage>
</organism>
<name>A0AAN9QFK1_PHACN</name>
<dbReference type="GO" id="GO:0000724">
    <property type="term" value="P:double-strand break repair via homologous recombination"/>
    <property type="evidence" value="ECO:0007669"/>
    <property type="project" value="UniProtKB-ARBA"/>
</dbReference>
<dbReference type="PANTHER" id="PTHR11875">
    <property type="entry name" value="TESTIS-SPECIFIC Y-ENCODED PROTEIN"/>
    <property type="match status" value="1"/>
</dbReference>
<dbReference type="GO" id="GO:0042393">
    <property type="term" value="F:histone binding"/>
    <property type="evidence" value="ECO:0007669"/>
    <property type="project" value="UniProtKB-ARBA"/>
</dbReference>
<dbReference type="GO" id="GO:0005634">
    <property type="term" value="C:nucleus"/>
    <property type="evidence" value="ECO:0007669"/>
    <property type="project" value="InterPro"/>
</dbReference>
<dbReference type="InterPro" id="IPR002164">
    <property type="entry name" value="NAP_family"/>
</dbReference>
<gene>
    <name evidence="4" type="ORF">VNO80_27974</name>
</gene>
<dbReference type="Proteomes" id="UP001374584">
    <property type="component" value="Unassembled WGS sequence"/>
</dbReference>
<dbReference type="Gene3D" id="3.30.1120.90">
    <property type="entry name" value="Nucleosome assembly protein"/>
    <property type="match status" value="1"/>
</dbReference>
<keyword evidence="2" id="KW-0143">Chaperone</keyword>
<evidence type="ECO:0000256" key="2">
    <source>
        <dbReference type="ARBA" id="ARBA00023186"/>
    </source>
</evidence>
<evidence type="ECO:0000313" key="5">
    <source>
        <dbReference type="Proteomes" id="UP001374584"/>
    </source>
</evidence>
<dbReference type="EMBL" id="JAYMYR010000010">
    <property type="protein sequence ID" value="KAK7335870.1"/>
    <property type="molecule type" value="Genomic_DNA"/>
</dbReference>
<evidence type="ECO:0000313" key="4">
    <source>
        <dbReference type="EMBL" id="KAK7335870.1"/>
    </source>
</evidence>
<dbReference type="SUPFAM" id="SSF143113">
    <property type="entry name" value="NAP-like"/>
    <property type="match status" value="1"/>
</dbReference>
<comment type="similarity">
    <text evidence="1 3">Belongs to the nucleosome assembly protein (NAP) family.</text>
</comment>
<dbReference type="Pfam" id="PF00956">
    <property type="entry name" value="NAP"/>
    <property type="match status" value="1"/>
</dbReference>
<reference evidence="4 5" key="1">
    <citation type="submission" date="2024-01" db="EMBL/GenBank/DDBJ databases">
        <title>The genomes of 5 underutilized Papilionoideae crops provide insights into root nodulation and disease resistanc.</title>
        <authorList>
            <person name="Jiang F."/>
        </authorList>
    </citation>
    <scope>NUCLEOTIDE SEQUENCE [LARGE SCALE GENOMIC DNA]</scope>
    <source>
        <strain evidence="4">JINMINGXINNONG_FW02</strain>
        <tissue evidence="4">Leaves</tissue>
    </source>
</reference>
<protein>
    <recommendedName>
        <fullName evidence="6">Nucleosome assembly protein</fullName>
    </recommendedName>
</protein>
<evidence type="ECO:0000256" key="1">
    <source>
        <dbReference type="ARBA" id="ARBA00009947"/>
    </source>
</evidence>